<feature type="compositionally biased region" description="Basic residues" evidence="1">
    <location>
        <begin position="165"/>
        <end position="177"/>
    </location>
</feature>
<accession>A0A8T2BJ38</accession>
<evidence type="ECO:0000256" key="1">
    <source>
        <dbReference type="SAM" id="MobiDB-lite"/>
    </source>
</evidence>
<organism evidence="2 3">
    <name type="scientific">Arabidopsis thaliana x Arabidopsis arenosa</name>
    <dbReference type="NCBI Taxonomy" id="1240361"/>
    <lineage>
        <taxon>Eukaryota</taxon>
        <taxon>Viridiplantae</taxon>
        <taxon>Streptophyta</taxon>
        <taxon>Embryophyta</taxon>
        <taxon>Tracheophyta</taxon>
        <taxon>Spermatophyta</taxon>
        <taxon>Magnoliopsida</taxon>
        <taxon>eudicotyledons</taxon>
        <taxon>Gunneridae</taxon>
        <taxon>Pentapetalae</taxon>
        <taxon>rosids</taxon>
        <taxon>malvids</taxon>
        <taxon>Brassicales</taxon>
        <taxon>Brassicaceae</taxon>
        <taxon>Camelineae</taxon>
        <taxon>Arabidopsis</taxon>
    </lineage>
</organism>
<sequence length="192" mass="22415">MKARNPYSDRSSNGEDETIKNGEDDWNKWSCDGHMRKMPKKKEKLRGGAGHISAGDPSLLSAQRELQEELGVKLPNDALKRYSFFCRNGLFLGLYQSNPIRKDGKQVNAARYAYLIREQRKMLLLSYNFQAYLQLLQQSQSSSPTQRNSTLRILRSLKERIKRLDKSKRKRRTKWMSKGRCEQGKEKEKEGR</sequence>
<keyword evidence="2" id="KW-0378">Hydrolase</keyword>
<reference evidence="2 3" key="1">
    <citation type="submission" date="2020-12" db="EMBL/GenBank/DDBJ databases">
        <title>Concerted genomic and epigenomic changes stabilize Arabidopsis allopolyploids.</title>
        <authorList>
            <person name="Chen Z."/>
        </authorList>
    </citation>
    <scope>NUCLEOTIDE SEQUENCE [LARGE SCALE GENOMIC DNA]</scope>
    <source>
        <strain evidence="2">Allo738</strain>
        <tissue evidence="2">Leaf</tissue>
    </source>
</reference>
<dbReference type="EMBL" id="JAEFBK010000007">
    <property type="protein sequence ID" value="KAG7586016.1"/>
    <property type="molecule type" value="Genomic_DNA"/>
</dbReference>
<proteinExistence type="predicted"/>
<gene>
    <name evidence="2" type="ORF">ISN45_Aa02g013650</name>
</gene>
<dbReference type="Proteomes" id="UP000694240">
    <property type="component" value="Chromosome 7"/>
</dbReference>
<feature type="non-terminal residue" evidence="2">
    <location>
        <position position="1"/>
    </location>
</feature>
<keyword evidence="3" id="KW-1185">Reference proteome</keyword>
<protein>
    <submittedName>
        <fullName evidence="2">NUDIX hydrolase-like domain superfamily</fullName>
    </submittedName>
</protein>
<feature type="region of interest" description="Disordered" evidence="1">
    <location>
        <begin position="1"/>
        <end position="54"/>
    </location>
</feature>
<evidence type="ECO:0000313" key="3">
    <source>
        <dbReference type="Proteomes" id="UP000694240"/>
    </source>
</evidence>
<evidence type="ECO:0000313" key="2">
    <source>
        <dbReference type="EMBL" id="KAG7586016.1"/>
    </source>
</evidence>
<name>A0A8T2BJ38_9BRAS</name>
<feature type="compositionally biased region" description="Basic and acidic residues" evidence="1">
    <location>
        <begin position="179"/>
        <end position="192"/>
    </location>
</feature>
<dbReference type="AlphaFoldDB" id="A0A8T2BJ38"/>
<comment type="caution">
    <text evidence="2">The sequence shown here is derived from an EMBL/GenBank/DDBJ whole genome shotgun (WGS) entry which is preliminary data.</text>
</comment>
<feature type="region of interest" description="Disordered" evidence="1">
    <location>
        <begin position="164"/>
        <end position="192"/>
    </location>
</feature>
<dbReference type="GO" id="GO:0016787">
    <property type="term" value="F:hydrolase activity"/>
    <property type="evidence" value="ECO:0007669"/>
    <property type="project" value="UniProtKB-KW"/>
</dbReference>
<feature type="compositionally biased region" description="Basic and acidic residues" evidence="1">
    <location>
        <begin position="17"/>
        <end position="35"/>
    </location>
</feature>